<comment type="caution">
    <text evidence="1">The sequence shown here is derived from an EMBL/GenBank/DDBJ whole genome shotgun (WGS) entry which is preliminary data.</text>
</comment>
<reference evidence="2 4" key="2">
    <citation type="submission" date="2023-07" db="EMBL/GenBank/DDBJ databases">
        <title>Sequencing the genomes of 1000 actinobacteria strains.</title>
        <authorList>
            <person name="Klenk H.-P."/>
        </authorList>
    </citation>
    <scope>NUCLEOTIDE SEQUENCE [LARGE SCALE GENOMIC DNA]</scope>
    <source>
        <strain evidence="2 4">DSM 44724</strain>
    </source>
</reference>
<evidence type="ECO:0000313" key="2">
    <source>
        <dbReference type="EMBL" id="MDR7338277.1"/>
    </source>
</evidence>
<proteinExistence type="predicted"/>
<dbReference type="RefSeq" id="WP_270122716.1">
    <property type="nucleotide sequence ID" value="NZ_BAAAOM010000005.1"/>
</dbReference>
<evidence type="ECO:0000313" key="1">
    <source>
        <dbReference type="EMBL" id="MDA1386250.1"/>
    </source>
</evidence>
<gene>
    <name evidence="2" type="ORF">J2S69_001996</name>
    <name evidence="1" type="ORF">O2L01_14740</name>
</gene>
<evidence type="ECO:0000313" key="4">
    <source>
        <dbReference type="Proteomes" id="UP001183604"/>
    </source>
</evidence>
<reference evidence="1" key="1">
    <citation type="submission" date="2022-12" db="EMBL/GenBank/DDBJ databases">
        <title>Gycomyces niveus sp.nov., a novel actinomycete isolated from soil in Shouguang.</title>
        <authorList>
            <person name="Yang X."/>
        </authorList>
    </citation>
    <scope>NUCLEOTIDE SEQUENCE</scope>
    <source>
        <strain evidence="1">DSM 44724</strain>
    </source>
</reference>
<evidence type="ECO:0000313" key="3">
    <source>
        <dbReference type="Proteomes" id="UP001145799"/>
    </source>
</evidence>
<protein>
    <submittedName>
        <fullName evidence="1">Uncharacterized protein</fullName>
    </submittedName>
</protein>
<dbReference type="Proteomes" id="UP001145799">
    <property type="component" value="Unassembled WGS sequence"/>
</dbReference>
<sequence>MEETFAAQLEWWANSTICMRFDVLITIEERSADLAARGRLADDALADGEAVEIWDLLCEASPFFRLAFEDGSAFEVVLRAGNRPGEFTVSECGSDCLL</sequence>
<keyword evidence="4" id="KW-1185">Reference proteome</keyword>
<dbReference type="AlphaFoldDB" id="A0A9X3SV50"/>
<organism evidence="1 3">
    <name type="scientific">Glycomyces lechevalierae</name>
    <dbReference type="NCBI Taxonomy" id="256034"/>
    <lineage>
        <taxon>Bacteria</taxon>
        <taxon>Bacillati</taxon>
        <taxon>Actinomycetota</taxon>
        <taxon>Actinomycetes</taxon>
        <taxon>Glycomycetales</taxon>
        <taxon>Glycomycetaceae</taxon>
        <taxon>Glycomyces</taxon>
    </lineage>
</organism>
<name>A0A9X3SV50_9ACTN</name>
<dbReference type="EMBL" id="JAVDYD010000001">
    <property type="protein sequence ID" value="MDR7338277.1"/>
    <property type="molecule type" value="Genomic_DNA"/>
</dbReference>
<accession>A0A9X3SV50</accession>
<dbReference type="Proteomes" id="UP001183604">
    <property type="component" value="Unassembled WGS sequence"/>
</dbReference>
<dbReference type="EMBL" id="JAPZVQ010000008">
    <property type="protein sequence ID" value="MDA1386250.1"/>
    <property type="molecule type" value="Genomic_DNA"/>
</dbReference>